<dbReference type="SUPFAM" id="SSF48452">
    <property type="entry name" value="TPR-like"/>
    <property type="match status" value="1"/>
</dbReference>
<dbReference type="InterPro" id="IPR016032">
    <property type="entry name" value="Sig_transdc_resp-reg_C-effctor"/>
</dbReference>
<dbReference type="SMART" id="SM00421">
    <property type="entry name" value="HTH_LUXR"/>
    <property type="match status" value="1"/>
</dbReference>
<dbReference type="PRINTS" id="PR00038">
    <property type="entry name" value="HTHLUXR"/>
</dbReference>
<comment type="caution">
    <text evidence="5">The sequence shown here is derived from an EMBL/GenBank/DDBJ whole genome shotgun (WGS) entry which is preliminary data.</text>
</comment>
<sequence length="1071" mass="113197">MSYARGMLDLMTVSAHSAVLVGRAPDLATLHDALKRARGDEPAALLVGGEAGVGKTRLVEEFCRSADARVLLGQCLELGEEGLPFAPFAAALRELSRREGREVFGGREAEFARLLPELGLPPDLGETRRGHLFELVGSLFARLAAERPVVLVVEDLHWADRSTRDLIAFLVRSARVPGLLLIATYRTDELHRGHPLRPFLAELERVRGVQRHDLDRLDRDATAELLGHLLGTEPDPPTVDAISRRAQGIPFFIEQFAASADPRCGDIPETLRDLLLSRADQLPDTAQRVLRVAAVGGIRFGHELLARVAGVDETTLESGLRAAVAAQLVVIDPDGDYEFRHALVREAVHDDLLPGERSRLHARYAQAIESEPHLVDADRAPAEIAHHWFSARDHARALVAAHAAADAAGRRYAFAERARLLDRMLELWEQVPDPAALLGVGHLDLLEEAALAAIDSGEHQRAMTLTRATLADLDFEAEPLRAARLLVRRAKLLRNAGKSDGAAEAREAHRLLSTAPGDSESLKLVADVVYVLAATDPDEADRIAQSVLAAAAQLGDEAAQVAVEVTYGKVCSGRLPAAESVPAMRRSVDRARASGDIPNLAGALVNLSDSLYELGAYADSAEAAAEGVPHADRVGVSRTTGVYLLANHAEALMALGRWDEADALLAQAARQDPPGTLALPWLRLRARIRLARGHDDGAAALVKQAVAFLAKPFLTHESRLSLLELRIVAALTAGDGPAALAAAEAAVRDHGILERPRYSWPILAAASRTLIRPGWSSPSRPSASAHPGPAEPSASGTGAVGRSGSDGGAVGRSASSDGAVGRSGEVAAGGRAEGVAAVGRQGEAAVVGRSGEDAAVRGAGEATVVGRSGEDAAVRGAGEVTVVRRPGEVGAVGLAETIRELADRLPRRHPADQAYAAQVAALLDGGAERWRSAVDHWRVDGQPYQLGCALLGLAETIAADRPAATAALTEAGAIAAALRARPLAEAAEVLARRLGVRSATVPAALTELLTAREREVLRLVAEGQSNSRIAQALFISPKTASVHVSRIIAKLEVTNRVEAAAVAHRLGLLNT</sequence>
<dbReference type="PANTHER" id="PTHR16305:SF35">
    <property type="entry name" value="TRANSCRIPTIONAL ACTIVATOR DOMAIN"/>
    <property type="match status" value="1"/>
</dbReference>
<protein>
    <submittedName>
        <fullName evidence="5">Regulatory LuxR family protein</fullName>
    </submittedName>
</protein>
<dbReference type="InterPro" id="IPR011990">
    <property type="entry name" value="TPR-like_helical_dom_sf"/>
</dbReference>
<dbReference type="InterPro" id="IPR041664">
    <property type="entry name" value="AAA_16"/>
</dbReference>
<dbReference type="SUPFAM" id="SSF46894">
    <property type="entry name" value="C-terminal effector domain of the bipartite response regulators"/>
    <property type="match status" value="1"/>
</dbReference>
<evidence type="ECO:0000256" key="3">
    <source>
        <dbReference type="SAM" id="MobiDB-lite"/>
    </source>
</evidence>
<feature type="domain" description="HTH luxR-type" evidence="4">
    <location>
        <begin position="1002"/>
        <end position="1067"/>
    </location>
</feature>
<organism evidence="5 6">
    <name type="scientific">Actinoplanes italicus</name>
    <dbReference type="NCBI Taxonomy" id="113567"/>
    <lineage>
        <taxon>Bacteria</taxon>
        <taxon>Bacillati</taxon>
        <taxon>Actinomycetota</taxon>
        <taxon>Actinomycetes</taxon>
        <taxon>Micromonosporales</taxon>
        <taxon>Micromonosporaceae</taxon>
        <taxon>Actinoplanes</taxon>
    </lineage>
</organism>
<dbReference type="GO" id="GO:0006355">
    <property type="term" value="P:regulation of DNA-templated transcription"/>
    <property type="evidence" value="ECO:0007669"/>
    <property type="project" value="InterPro"/>
</dbReference>
<gene>
    <name evidence="5" type="ORF">CLV67_103353</name>
</gene>
<dbReference type="Pfam" id="PF13191">
    <property type="entry name" value="AAA_16"/>
    <property type="match status" value="1"/>
</dbReference>
<dbReference type="InterPro" id="IPR000792">
    <property type="entry name" value="Tscrpt_reg_LuxR_C"/>
</dbReference>
<evidence type="ECO:0000256" key="2">
    <source>
        <dbReference type="ARBA" id="ARBA00022840"/>
    </source>
</evidence>
<keyword evidence="2" id="KW-0067">ATP-binding</keyword>
<evidence type="ECO:0000313" key="5">
    <source>
        <dbReference type="EMBL" id="PRX23604.1"/>
    </source>
</evidence>
<dbReference type="GO" id="GO:0003677">
    <property type="term" value="F:DNA binding"/>
    <property type="evidence" value="ECO:0007669"/>
    <property type="project" value="InterPro"/>
</dbReference>
<dbReference type="CDD" id="cd06170">
    <property type="entry name" value="LuxR_C_like"/>
    <property type="match status" value="1"/>
</dbReference>
<keyword evidence="1" id="KW-0547">Nucleotide-binding</keyword>
<dbReference type="GO" id="GO:0005737">
    <property type="term" value="C:cytoplasm"/>
    <property type="evidence" value="ECO:0007669"/>
    <property type="project" value="TreeGrafter"/>
</dbReference>
<name>A0A2T0KJB7_9ACTN</name>
<dbReference type="Gene3D" id="1.25.40.10">
    <property type="entry name" value="Tetratricopeptide repeat domain"/>
    <property type="match status" value="1"/>
</dbReference>
<dbReference type="PROSITE" id="PS50043">
    <property type="entry name" value="HTH_LUXR_2"/>
    <property type="match status" value="1"/>
</dbReference>
<dbReference type="AlphaFoldDB" id="A0A2T0KJB7"/>
<feature type="compositionally biased region" description="Gly residues" evidence="3">
    <location>
        <begin position="798"/>
        <end position="810"/>
    </location>
</feature>
<proteinExistence type="predicted"/>
<dbReference type="Pfam" id="PF00196">
    <property type="entry name" value="GerE"/>
    <property type="match status" value="1"/>
</dbReference>
<feature type="region of interest" description="Disordered" evidence="3">
    <location>
        <begin position="774"/>
        <end position="825"/>
    </location>
</feature>
<dbReference type="Gene3D" id="3.40.50.300">
    <property type="entry name" value="P-loop containing nucleotide triphosphate hydrolases"/>
    <property type="match status" value="1"/>
</dbReference>
<evidence type="ECO:0000259" key="4">
    <source>
        <dbReference type="PROSITE" id="PS50043"/>
    </source>
</evidence>
<dbReference type="EMBL" id="PVMZ01000003">
    <property type="protein sequence ID" value="PRX23604.1"/>
    <property type="molecule type" value="Genomic_DNA"/>
</dbReference>
<feature type="compositionally biased region" description="Low complexity" evidence="3">
    <location>
        <begin position="774"/>
        <end position="788"/>
    </location>
</feature>
<evidence type="ECO:0000256" key="1">
    <source>
        <dbReference type="ARBA" id="ARBA00022741"/>
    </source>
</evidence>
<keyword evidence="6" id="KW-1185">Reference proteome</keyword>
<dbReference type="InterPro" id="IPR036388">
    <property type="entry name" value="WH-like_DNA-bd_sf"/>
</dbReference>
<dbReference type="Proteomes" id="UP000239415">
    <property type="component" value="Unassembled WGS sequence"/>
</dbReference>
<dbReference type="InterPro" id="IPR027417">
    <property type="entry name" value="P-loop_NTPase"/>
</dbReference>
<dbReference type="SUPFAM" id="SSF52540">
    <property type="entry name" value="P-loop containing nucleoside triphosphate hydrolases"/>
    <property type="match status" value="1"/>
</dbReference>
<dbReference type="GO" id="GO:0004016">
    <property type="term" value="F:adenylate cyclase activity"/>
    <property type="evidence" value="ECO:0007669"/>
    <property type="project" value="TreeGrafter"/>
</dbReference>
<dbReference type="GO" id="GO:0005524">
    <property type="term" value="F:ATP binding"/>
    <property type="evidence" value="ECO:0007669"/>
    <property type="project" value="UniProtKB-KW"/>
</dbReference>
<accession>A0A2T0KJB7</accession>
<dbReference type="PANTHER" id="PTHR16305">
    <property type="entry name" value="TESTICULAR SOLUBLE ADENYLYL CYCLASE"/>
    <property type="match status" value="1"/>
</dbReference>
<dbReference type="Gene3D" id="1.10.10.10">
    <property type="entry name" value="Winged helix-like DNA-binding domain superfamily/Winged helix DNA-binding domain"/>
    <property type="match status" value="1"/>
</dbReference>
<reference evidence="5 6" key="1">
    <citation type="submission" date="2018-03" db="EMBL/GenBank/DDBJ databases">
        <title>Genomic Encyclopedia of Archaeal and Bacterial Type Strains, Phase II (KMG-II): from individual species to whole genera.</title>
        <authorList>
            <person name="Goeker M."/>
        </authorList>
    </citation>
    <scope>NUCLEOTIDE SEQUENCE [LARGE SCALE GENOMIC DNA]</scope>
    <source>
        <strain evidence="5 6">DSM 43146</strain>
    </source>
</reference>
<evidence type="ECO:0000313" key="6">
    <source>
        <dbReference type="Proteomes" id="UP000239415"/>
    </source>
</evidence>
<dbReference type="RefSeq" id="WP_239166266.1">
    <property type="nucleotide sequence ID" value="NZ_BOMO01000042.1"/>
</dbReference>